<protein>
    <submittedName>
        <fullName evidence="1">Uncharacterized protein</fullName>
    </submittedName>
</protein>
<proteinExistence type="predicted"/>
<name>A0ABU6TB92_9FABA</name>
<evidence type="ECO:0000313" key="2">
    <source>
        <dbReference type="Proteomes" id="UP001341840"/>
    </source>
</evidence>
<organism evidence="1 2">
    <name type="scientific">Stylosanthes scabra</name>
    <dbReference type="NCBI Taxonomy" id="79078"/>
    <lineage>
        <taxon>Eukaryota</taxon>
        <taxon>Viridiplantae</taxon>
        <taxon>Streptophyta</taxon>
        <taxon>Embryophyta</taxon>
        <taxon>Tracheophyta</taxon>
        <taxon>Spermatophyta</taxon>
        <taxon>Magnoliopsida</taxon>
        <taxon>eudicotyledons</taxon>
        <taxon>Gunneridae</taxon>
        <taxon>Pentapetalae</taxon>
        <taxon>rosids</taxon>
        <taxon>fabids</taxon>
        <taxon>Fabales</taxon>
        <taxon>Fabaceae</taxon>
        <taxon>Papilionoideae</taxon>
        <taxon>50 kb inversion clade</taxon>
        <taxon>dalbergioids sensu lato</taxon>
        <taxon>Dalbergieae</taxon>
        <taxon>Pterocarpus clade</taxon>
        <taxon>Stylosanthes</taxon>
    </lineage>
</organism>
<evidence type="ECO:0000313" key="1">
    <source>
        <dbReference type="EMBL" id="MED6145992.1"/>
    </source>
</evidence>
<accession>A0ABU6TB92</accession>
<sequence>MAAVEEELTQIQIREGWSRGRRQLPCSHKRIYRCFLKSRSRIWVFMDEIRSTDPWCQHWRRLLFHATPSLTLSVLQVQAFLIRL</sequence>
<keyword evidence="2" id="KW-1185">Reference proteome</keyword>
<gene>
    <name evidence="1" type="ORF">PIB30_030330</name>
</gene>
<comment type="caution">
    <text evidence="1">The sequence shown here is derived from an EMBL/GenBank/DDBJ whole genome shotgun (WGS) entry which is preliminary data.</text>
</comment>
<dbReference type="EMBL" id="JASCZI010090747">
    <property type="protein sequence ID" value="MED6145992.1"/>
    <property type="molecule type" value="Genomic_DNA"/>
</dbReference>
<dbReference type="Proteomes" id="UP001341840">
    <property type="component" value="Unassembled WGS sequence"/>
</dbReference>
<reference evidence="1 2" key="1">
    <citation type="journal article" date="2023" name="Plants (Basel)">
        <title>Bridging the Gap: Combining Genomics and Transcriptomics Approaches to Understand Stylosanthes scabra, an Orphan Legume from the Brazilian Caatinga.</title>
        <authorList>
            <person name="Ferreira-Neto J.R.C."/>
            <person name="da Silva M.D."/>
            <person name="Binneck E."/>
            <person name="de Melo N.F."/>
            <person name="da Silva R.H."/>
            <person name="de Melo A.L.T.M."/>
            <person name="Pandolfi V."/>
            <person name="Bustamante F.O."/>
            <person name="Brasileiro-Vidal A.C."/>
            <person name="Benko-Iseppon A.M."/>
        </authorList>
    </citation>
    <scope>NUCLEOTIDE SEQUENCE [LARGE SCALE GENOMIC DNA]</scope>
    <source>
        <tissue evidence="1">Leaves</tissue>
    </source>
</reference>